<reference evidence="2 3" key="1">
    <citation type="journal article" date="2021" name="Elife">
        <title>Chloroplast acquisition without the gene transfer in kleptoplastic sea slugs, Plakobranchus ocellatus.</title>
        <authorList>
            <person name="Maeda T."/>
            <person name="Takahashi S."/>
            <person name="Yoshida T."/>
            <person name="Shimamura S."/>
            <person name="Takaki Y."/>
            <person name="Nagai Y."/>
            <person name="Toyoda A."/>
            <person name="Suzuki Y."/>
            <person name="Arimoto A."/>
            <person name="Ishii H."/>
            <person name="Satoh N."/>
            <person name="Nishiyama T."/>
            <person name="Hasebe M."/>
            <person name="Maruyama T."/>
            <person name="Minagawa J."/>
            <person name="Obokata J."/>
            <person name="Shigenobu S."/>
        </authorList>
    </citation>
    <scope>NUCLEOTIDE SEQUENCE [LARGE SCALE GENOMIC DNA]</scope>
</reference>
<dbReference type="GO" id="GO:0005856">
    <property type="term" value="C:cytoskeleton"/>
    <property type="evidence" value="ECO:0007669"/>
    <property type="project" value="TreeGrafter"/>
</dbReference>
<dbReference type="InterPro" id="IPR018979">
    <property type="entry name" value="FERM_N"/>
</dbReference>
<keyword evidence="3" id="KW-1185">Reference proteome</keyword>
<gene>
    <name evidence="2" type="ORF">ElyMa_004702200</name>
</gene>
<dbReference type="Gene3D" id="3.10.20.90">
    <property type="entry name" value="Phosphatidylinositol 3-kinase Catalytic Subunit, Chain A, domain 1"/>
    <property type="match status" value="1"/>
</dbReference>
<name>A0AAV4IAZ9_9GAST</name>
<dbReference type="AlphaFoldDB" id="A0AAV4IAZ9"/>
<dbReference type="Pfam" id="PF09379">
    <property type="entry name" value="FERM_N"/>
    <property type="match status" value="1"/>
</dbReference>
<protein>
    <submittedName>
        <fullName evidence="2">Band 4.1-like protein 3</fullName>
    </submittedName>
</protein>
<comment type="caution">
    <text evidence="2">The sequence shown here is derived from an EMBL/GenBank/DDBJ whole genome shotgun (WGS) entry which is preliminary data.</text>
</comment>
<dbReference type="PROSITE" id="PS50057">
    <property type="entry name" value="FERM_3"/>
    <property type="match status" value="1"/>
</dbReference>
<dbReference type="EMBL" id="BMAT01009437">
    <property type="protein sequence ID" value="GFS06266.1"/>
    <property type="molecule type" value="Genomic_DNA"/>
</dbReference>
<evidence type="ECO:0000259" key="1">
    <source>
        <dbReference type="PROSITE" id="PS50057"/>
    </source>
</evidence>
<organism evidence="2 3">
    <name type="scientific">Elysia marginata</name>
    <dbReference type="NCBI Taxonomy" id="1093978"/>
    <lineage>
        <taxon>Eukaryota</taxon>
        <taxon>Metazoa</taxon>
        <taxon>Spiralia</taxon>
        <taxon>Lophotrochozoa</taxon>
        <taxon>Mollusca</taxon>
        <taxon>Gastropoda</taxon>
        <taxon>Heterobranchia</taxon>
        <taxon>Euthyneura</taxon>
        <taxon>Panpulmonata</taxon>
        <taxon>Sacoglossa</taxon>
        <taxon>Placobranchoidea</taxon>
        <taxon>Plakobranchidae</taxon>
        <taxon>Elysia</taxon>
    </lineage>
</organism>
<dbReference type="SUPFAM" id="SSF54236">
    <property type="entry name" value="Ubiquitin-like"/>
    <property type="match status" value="1"/>
</dbReference>
<dbReference type="PANTHER" id="PTHR23280">
    <property type="entry name" value="4.1 G PROTEIN"/>
    <property type="match status" value="1"/>
</dbReference>
<dbReference type="GO" id="GO:0031032">
    <property type="term" value="P:actomyosin structure organization"/>
    <property type="evidence" value="ECO:0007669"/>
    <property type="project" value="TreeGrafter"/>
</dbReference>
<dbReference type="InterPro" id="IPR000299">
    <property type="entry name" value="FERM_domain"/>
</dbReference>
<evidence type="ECO:0000313" key="3">
    <source>
        <dbReference type="Proteomes" id="UP000762676"/>
    </source>
</evidence>
<feature type="domain" description="FERM" evidence="1">
    <location>
        <begin position="15"/>
        <end position="82"/>
    </location>
</feature>
<accession>A0AAV4IAZ9</accession>
<dbReference type="PANTHER" id="PTHR23280:SF21">
    <property type="entry name" value="PROTEIN 4.1 HOMOLOG"/>
    <property type="match status" value="1"/>
</dbReference>
<evidence type="ECO:0000313" key="2">
    <source>
        <dbReference type="EMBL" id="GFS06266.1"/>
    </source>
</evidence>
<dbReference type="InterPro" id="IPR029071">
    <property type="entry name" value="Ubiquitin-like_domsf"/>
</dbReference>
<dbReference type="Proteomes" id="UP000762676">
    <property type="component" value="Unassembled WGS sequence"/>
</dbReference>
<sequence>MYRGSLGLHDRCASGCATLKWIKLNDDAPHKKDTLGQWLFDRVCEKLNLVEKDYFGLRYVDADNQRHWLDPLKTVFKQLKGK</sequence>
<proteinExistence type="predicted"/>